<accession>A0AA36JB42</accession>
<dbReference type="EMBL" id="CAUJNA010003431">
    <property type="protein sequence ID" value="CAJ1401814.1"/>
    <property type="molecule type" value="Genomic_DNA"/>
</dbReference>
<keyword evidence="5" id="KW-1185">Reference proteome</keyword>
<evidence type="ECO:0000256" key="2">
    <source>
        <dbReference type="PROSITE-ProRule" id="PRU00192"/>
    </source>
</evidence>
<sequence>MELERFEERGVDGRTVQFDLLKEWVANTWHLRVDGDEGCPWLCLALAMADAEGESGHSACHARERELRSLVVQTYKSLGLQGKAKVAAAKLRCKLSIFRILRYQEEEALQHWNWYLYCLTLDSHYFAQHSISGARCAVRMPMDSVDMYLLARILKVQIVVSQLWEPALCFSPREEVFFSVHLVTHGGLWAAALQPDGFSLSGSDLTGHVVELETPLAAPLSHLAGQSAYVLRYDAAKAHYVACVHQSTFPLQRGQIRHVIVGQEEFQRRHRHPLLPALCGIPDASFEFQMLLQLLCLELCQRLDLWHEELAGRPPRCVESPQKLDLPPSALCASSLPMSEVLQLLDAGSKVWIRSAIARRNVGELLSCDAWDFVCLRQVVESSDPTIFWGHTVLEQRLKQVSCDVVCSWAVLQDFVPQPAWPRFDQLLRLSAGDILVVTGRMTGKWAGWALGRVCKTGHSGLFPLQYVRPQLWIAKVEKS</sequence>
<dbReference type="Proteomes" id="UP001178507">
    <property type="component" value="Unassembled WGS sequence"/>
</dbReference>
<evidence type="ECO:0000313" key="4">
    <source>
        <dbReference type="EMBL" id="CAJ1401814.1"/>
    </source>
</evidence>
<protein>
    <recommendedName>
        <fullName evidence="3">SH3 domain-containing protein</fullName>
    </recommendedName>
</protein>
<name>A0AA36JB42_9DINO</name>
<proteinExistence type="predicted"/>
<dbReference type="SMART" id="SM00326">
    <property type="entry name" value="SH3"/>
    <property type="match status" value="1"/>
</dbReference>
<comment type="caution">
    <text evidence="4">The sequence shown here is derived from an EMBL/GenBank/DDBJ whole genome shotgun (WGS) entry which is preliminary data.</text>
</comment>
<evidence type="ECO:0000313" key="5">
    <source>
        <dbReference type="Proteomes" id="UP001178507"/>
    </source>
</evidence>
<keyword evidence="1 2" id="KW-0728">SH3 domain</keyword>
<reference evidence="4" key="1">
    <citation type="submission" date="2023-08" db="EMBL/GenBank/DDBJ databases">
        <authorList>
            <person name="Chen Y."/>
            <person name="Shah S."/>
            <person name="Dougan E. K."/>
            <person name="Thang M."/>
            <person name="Chan C."/>
        </authorList>
    </citation>
    <scope>NUCLEOTIDE SEQUENCE</scope>
</reference>
<feature type="domain" description="SH3" evidence="3">
    <location>
        <begin position="404"/>
        <end position="473"/>
    </location>
</feature>
<dbReference type="InterPro" id="IPR036028">
    <property type="entry name" value="SH3-like_dom_sf"/>
</dbReference>
<organism evidence="4 5">
    <name type="scientific">Effrenium voratum</name>
    <dbReference type="NCBI Taxonomy" id="2562239"/>
    <lineage>
        <taxon>Eukaryota</taxon>
        <taxon>Sar</taxon>
        <taxon>Alveolata</taxon>
        <taxon>Dinophyceae</taxon>
        <taxon>Suessiales</taxon>
        <taxon>Symbiodiniaceae</taxon>
        <taxon>Effrenium</taxon>
    </lineage>
</organism>
<dbReference type="AlphaFoldDB" id="A0AA36JB42"/>
<dbReference type="InterPro" id="IPR001452">
    <property type="entry name" value="SH3_domain"/>
</dbReference>
<dbReference type="Pfam" id="PF07653">
    <property type="entry name" value="SH3_2"/>
    <property type="match status" value="1"/>
</dbReference>
<dbReference type="Gene3D" id="2.30.30.40">
    <property type="entry name" value="SH3 Domains"/>
    <property type="match status" value="1"/>
</dbReference>
<dbReference type="PROSITE" id="PS50002">
    <property type="entry name" value="SH3"/>
    <property type="match status" value="1"/>
</dbReference>
<gene>
    <name evidence="4" type="ORF">EVOR1521_LOCUS24885</name>
</gene>
<dbReference type="SUPFAM" id="SSF50044">
    <property type="entry name" value="SH3-domain"/>
    <property type="match status" value="1"/>
</dbReference>
<evidence type="ECO:0000256" key="1">
    <source>
        <dbReference type="ARBA" id="ARBA00022443"/>
    </source>
</evidence>
<evidence type="ECO:0000259" key="3">
    <source>
        <dbReference type="PROSITE" id="PS50002"/>
    </source>
</evidence>